<dbReference type="InterPro" id="IPR014284">
    <property type="entry name" value="RNA_pol_sigma-70_dom"/>
</dbReference>
<keyword evidence="5" id="KW-0804">Transcription</keyword>
<dbReference type="Gene3D" id="1.10.1740.10">
    <property type="match status" value="1"/>
</dbReference>
<dbReference type="Proteomes" id="UP001303902">
    <property type="component" value="Chromosome"/>
</dbReference>
<keyword evidence="4" id="KW-0238">DNA-binding</keyword>
<name>A0ABZ0L5Q3_9BACL</name>
<evidence type="ECO:0000256" key="2">
    <source>
        <dbReference type="ARBA" id="ARBA00023015"/>
    </source>
</evidence>
<feature type="domain" description="RNA polymerase sigma factor 70 region 4 type 2" evidence="7">
    <location>
        <begin position="118"/>
        <end position="170"/>
    </location>
</feature>
<dbReference type="InterPro" id="IPR036388">
    <property type="entry name" value="WH-like_DNA-bd_sf"/>
</dbReference>
<evidence type="ECO:0000256" key="1">
    <source>
        <dbReference type="ARBA" id="ARBA00010641"/>
    </source>
</evidence>
<feature type="domain" description="RNA polymerase sigma-70 region 2" evidence="6">
    <location>
        <begin position="24"/>
        <end position="93"/>
    </location>
</feature>
<dbReference type="NCBIfam" id="TIGR02937">
    <property type="entry name" value="sigma70-ECF"/>
    <property type="match status" value="1"/>
</dbReference>
<organism evidence="8 9">
    <name type="scientific">Sporosarcina oncorhynchi</name>
    <dbReference type="NCBI Taxonomy" id="3056444"/>
    <lineage>
        <taxon>Bacteria</taxon>
        <taxon>Bacillati</taxon>
        <taxon>Bacillota</taxon>
        <taxon>Bacilli</taxon>
        <taxon>Bacillales</taxon>
        <taxon>Caryophanaceae</taxon>
        <taxon>Sporosarcina</taxon>
    </lineage>
</organism>
<dbReference type="InterPro" id="IPR013325">
    <property type="entry name" value="RNA_pol_sigma_r2"/>
</dbReference>
<dbReference type="SUPFAM" id="SSF88946">
    <property type="entry name" value="Sigma2 domain of RNA polymerase sigma factors"/>
    <property type="match status" value="1"/>
</dbReference>
<accession>A0ABZ0L5Q3</accession>
<dbReference type="Pfam" id="PF04542">
    <property type="entry name" value="Sigma70_r2"/>
    <property type="match status" value="1"/>
</dbReference>
<dbReference type="PANTHER" id="PTHR43133">
    <property type="entry name" value="RNA POLYMERASE ECF-TYPE SIGMA FACTO"/>
    <property type="match status" value="1"/>
</dbReference>
<reference evidence="8 9" key="1">
    <citation type="submission" date="2023-06" db="EMBL/GenBank/DDBJ databases">
        <title>Sporosarcina sp. nov., isolated from Korean tranditional fermented seafood 'Jeotgal'.</title>
        <authorList>
            <person name="Yang A.I."/>
            <person name="Shin N.-R."/>
        </authorList>
    </citation>
    <scope>NUCLEOTIDE SEQUENCE [LARGE SCALE GENOMIC DNA]</scope>
    <source>
        <strain evidence="8 9">T2O-4</strain>
    </source>
</reference>
<dbReference type="CDD" id="cd06171">
    <property type="entry name" value="Sigma70_r4"/>
    <property type="match status" value="1"/>
</dbReference>
<evidence type="ECO:0000256" key="4">
    <source>
        <dbReference type="ARBA" id="ARBA00023125"/>
    </source>
</evidence>
<dbReference type="InterPro" id="IPR007627">
    <property type="entry name" value="RNA_pol_sigma70_r2"/>
</dbReference>
<keyword evidence="9" id="KW-1185">Reference proteome</keyword>
<dbReference type="EMBL" id="CP129118">
    <property type="protein sequence ID" value="WOV87509.1"/>
    <property type="molecule type" value="Genomic_DNA"/>
</dbReference>
<protein>
    <submittedName>
        <fullName evidence="8">Sigma-70 family RNA polymerase sigma factor</fullName>
    </submittedName>
</protein>
<dbReference type="InterPro" id="IPR039425">
    <property type="entry name" value="RNA_pol_sigma-70-like"/>
</dbReference>
<evidence type="ECO:0000313" key="8">
    <source>
        <dbReference type="EMBL" id="WOV87509.1"/>
    </source>
</evidence>
<keyword evidence="3" id="KW-0731">Sigma factor</keyword>
<gene>
    <name evidence="8" type="ORF">QWT69_16930</name>
</gene>
<evidence type="ECO:0000313" key="9">
    <source>
        <dbReference type="Proteomes" id="UP001303902"/>
    </source>
</evidence>
<dbReference type="PANTHER" id="PTHR43133:SF8">
    <property type="entry name" value="RNA POLYMERASE SIGMA FACTOR HI_1459-RELATED"/>
    <property type="match status" value="1"/>
</dbReference>
<dbReference type="SUPFAM" id="SSF88659">
    <property type="entry name" value="Sigma3 and sigma4 domains of RNA polymerase sigma factors"/>
    <property type="match status" value="1"/>
</dbReference>
<dbReference type="RefSeq" id="WP_317967694.1">
    <property type="nucleotide sequence ID" value="NZ_CP129118.1"/>
</dbReference>
<evidence type="ECO:0000259" key="7">
    <source>
        <dbReference type="Pfam" id="PF08281"/>
    </source>
</evidence>
<evidence type="ECO:0000256" key="5">
    <source>
        <dbReference type="ARBA" id="ARBA00023163"/>
    </source>
</evidence>
<dbReference type="Pfam" id="PF08281">
    <property type="entry name" value="Sigma70_r4_2"/>
    <property type="match status" value="1"/>
</dbReference>
<sequence length="182" mass="21288">MKTTNTNFIRRLQSGKEDALDYIIDEYLPLIKSVVQQVLRPLQQEELIDECVNDAFLAIWQNAKKFRDNDANSFKNWICAIAKYKAIDYFRREVKNAEIATEILDIPVDATSKLHTQEEVDALLRQLDPTDRNIFILRYLLGFNSTEIAEKLEMSKSAIDNRIYRGKKKLRTNGRFLYEGHI</sequence>
<dbReference type="InterPro" id="IPR013249">
    <property type="entry name" value="RNA_pol_sigma70_r4_t2"/>
</dbReference>
<keyword evidence="2" id="KW-0805">Transcription regulation</keyword>
<proteinExistence type="inferred from homology"/>
<dbReference type="Gene3D" id="1.10.10.10">
    <property type="entry name" value="Winged helix-like DNA-binding domain superfamily/Winged helix DNA-binding domain"/>
    <property type="match status" value="1"/>
</dbReference>
<dbReference type="InterPro" id="IPR013324">
    <property type="entry name" value="RNA_pol_sigma_r3/r4-like"/>
</dbReference>
<evidence type="ECO:0000259" key="6">
    <source>
        <dbReference type="Pfam" id="PF04542"/>
    </source>
</evidence>
<comment type="similarity">
    <text evidence="1">Belongs to the sigma-70 factor family. ECF subfamily.</text>
</comment>
<evidence type="ECO:0000256" key="3">
    <source>
        <dbReference type="ARBA" id="ARBA00023082"/>
    </source>
</evidence>